<gene>
    <name evidence="1" type="ORF">S01H1_13666</name>
</gene>
<evidence type="ECO:0000313" key="1">
    <source>
        <dbReference type="EMBL" id="GAF77686.1"/>
    </source>
</evidence>
<organism evidence="1">
    <name type="scientific">marine sediment metagenome</name>
    <dbReference type="NCBI Taxonomy" id="412755"/>
    <lineage>
        <taxon>unclassified sequences</taxon>
        <taxon>metagenomes</taxon>
        <taxon>ecological metagenomes</taxon>
    </lineage>
</organism>
<dbReference type="EMBL" id="BARS01007058">
    <property type="protein sequence ID" value="GAF77686.1"/>
    <property type="molecule type" value="Genomic_DNA"/>
</dbReference>
<feature type="non-terminal residue" evidence="1">
    <location>
        <position position="1"/>
    </location>
</feature>
<accession>X0SRB7</accession>
<reference evidence="1" key="1">
    <citation type="journal article" date="2014" name="Front. Microbiol.">
        <title>High frequency of phylogenetically diverse reductive dehalogenase-homologous genes in deep subseafloor sedimentary metagenomes.</title>
        <authorList>
            <person name="Kawai M."/>
            <person name="Futagami T."/>
            <person name="Toyoda A."/>
            <person name="Takaki Y."/>
            <person name="Nishi S."/>
            <person name="Hori S."/>
            <person name="Arai W."/>
            <person name="Tsubouchi T."/>
            <person name="Morono Y."/>
            <person name="Uchiyama I."/>
            <person name="Ito T."/>
            <person name="Fujiyama A."/>
            <person name="Inagaki F."/>
            <person name="Takami H."/>
        </authorList>
    </citation>
    <scope>NUCLEOTIDE SEQUENCE</scope>
    <source>
        <strain evidence="1">Expedition CK06-06</strain>
    </source>
</reference>
<protein>
    <submittedName>
        <fullName evidence="1">Uncharacterized protein</fullName>
    </submittedName>
</protein>
<dbReference type="AlphaFoldDB" id="X0SRB7"/>
<sequence>YTFSDIDKIIEFKSWSVRKITDELLRIDCSQYTNLGSDSLKSERLEVKKNSRKIYKAIKTVDSELGSRLLDAMDK</sequence>
<proteinExistence type="predicted"/>
<comment type="caution">
    <text evidence="1">The sequence shown here is derived from an EMBL/GenBank/DDBJ whole genome shotgun (WGS) entry which is preliminary data.</text>
</comment>
<name>X0SRB7_9ZZZZ</name>